<gene>
    <name evidence="2" type="ORF">C5O00_09635</name>
</gene>
<dbReference type="RefSeq" id="WP_105216658.1">
    <property type="nucleotide sequence ID" value="NZ_CP027062.1"/>
</dbReference>
<dbReference type="InterPro" id="IPR007345">
    <property type="entry name" value="Polysacch_pyruvyl_Trfase"/>
</dbReference>
<organism evidence="2 3">
    <name type="scientific">Pukyongia salina</name>
    <dbReference type="NCBI Taxonomy" id="2094025"/>
    <lineage>
        <taxon>Bacteria</taxon>
        <taxon>Pseudomonadati</taxon>
        <taxon>Bacteroidota</taxon>
        <taxon>Flavobacteriia</taxon>
        <taxon>Flavobacteriales</taxon>
        <taxon>Flavobacteriaceae</taxon>
        <taxon>Pukyongia</taxon>
    </lineage>
</organism>
<evidence type="ECO:0000259" key="1">
    <source>
        <dbReference type="Pfam" id="PF04230"/>
    </source>
</evidence>
<dbReference type="Proteomes" id="UP000238442">
    <property type="component" value="Chromosome"/>
</dbReference>
<name>A0A2S0HXR3_9FLAO</name>
<dbReference type="KEGG" id="aue:C5O00_09635"/>
<dbReference type="OrthoDB" id="9803627at2"/>
<protein>
    <submittedName>
        <fullName evidence="2">Polysaccharide pyruvyl transferase family protein</fullName>
    </submittedName>
</protein>
<proteinExistence type="predicted"/>
<reference evidence="2 3" key="1">
    <citation type="submission" date="2018-02" db="EMBL/GenBank/DDBJ databases">
        <title>Genomic analysis of the strain RR4-38 isolated from a seawater recirculating aquaculture system.</title>
        <authorList>
            <person name="Kim Y.-S."/>
            <person name="Jang Y.H."/>
            <person name="Kim K.-H."/>
        </authorList>
    </citation>
    <scope>NUCLEOTIDE SEQUENCE [LARGE SCALE GENOMIC DNA]</scope>
    <source>
        <strain evidence="2 3">RR4-38</strain>
    </source>
</reference>
<dbReference type="AlphaFoldDB" id="A0A2S0HXR3"/>
<keyword evidence="3" id="KW-1185">Reference proteome</keyword>
<dbReference type="Pfam" id="PF04230">
    <property type="entry name" value="PS_pyruv_trans"/>
    <property type="match status" value="1"/>
</dbReference>
<accession>A0A2S0HXR3</accession>
<feature type="domain" description="Polysaccharide pyruvyl transferase" evidence="1">
    <location>
        <begin position="88"/>
        <end position="207"/>
    </location>
</feature>
<evidence type="ECO:0000313" key="2">
    <source>
        <dbReference type="EMBL" id="AVI51418.1"/>
    </source>
</evidence>
<sequence length="273" mass="31129">MSSALKPIPLFFWSSVRYENKARENYGDLLSVFIVEKVSGRKVRFYDAPARRRSFFKKKHLMAIGSIMKMATHKSVVWGSGIISRDDSFGEASFKAVRGPKTRERVLELGYSCPEIYGDPGILLPLYMDPEVKKTHAIGIIPHYVDYNAVVEMYKDDPQIKVIDLITDDLEKTTTEILSCERTISSSLHGLIISHAYGIPSVWVKYSDKLSGDDVKFEDYFLSVGIEPYTAKVCNGRISQDELLKIIENNRNLPQQHRITKMQDELIKAFPQL</sequence>
<dbReference type="EMBL" id="CP027062">
    <property type="protein sequence ID" value="AVI51418.1"/>
    <property type="molecule type" value="Genomic_DNA"/>
</dbReference>
<evidence type="ECO:0000313" key="3">
    <source>
        <dbReference type="Proteomes" id="UP000238442"/>
    </source>
</evidence>
<dbReference type="GO" id="GO:0016740">
    <property type="term" value="F:transferase activity"/>
    <property type="evidence" value="ECO:0007669"/>
    <property type="project" value="UniProtKB-KW"/>
</dbReference>
<keyword evidence="2" id="KW-0808">Transferase</keyword>